<evidence type="ECO:0000313" key="6">
    <source>
        <dbReference type="Proteomes" id="UP000184389"/>
    </source>
</evidence>
<dbReference type="AlphaFoldDB" id="A0A1M5SH16"/>
<dbReference type="OrthoDB" id="9798687at2"/>
<dbReference type="GO" id="GO:0006487">
    <property type="term" value="P:protein N-linked glycosylation"/>
    <property type="evidence" value="ECO:0007669"/>
    <property type="project" value="TreeGrafter"/>
</dbReference>
<dbReference type="InterPro" id="IPR004888">
    <property type="entry name" value="Glycoside_hydrolase_63"/>
</dbReference>
<dbReference type="EMBL" id="FQXR01000002">
    <property type="protein sequence ID" value="SHH37887.1"/>
    <property type="molecule type" value="Genomic_DNA"/>
</dbReference>
<sequence>MEFDIREIPFSSYGSTFSISYIENINGIEDGLYIRNVKGGDNFISRLFRLDLVENGEIVSFKTSFKPTLFKLESSKGFVEFCIYENMVRIRGENTSLRLTVDTKAYDNAIPVGKKQWEVNSYEEQIKLLLTSLEGELVVDAPWNIVKSEYIVANFLCNENNRFDALIEAYETVWKEKEYDSFENCHEKIKKSYDAWMDSIVEVSDEIEKGRQLAGYFTWSCVVNPKGKLTRRAIYMSKNYMSNIWSWDNCFNAMALINRYPELAWDQIMIFFDNQDESGLIPDYINDAFASWSCTKPPIHGWAIDWMMKKSDFITQKKMEEVYEPLVNWTNWWFKYRDYDKDGIPAYNHGNDCGWDNSTVFNERPPIKSPDLLSYLVIQMDVLSTLAKNIGKKEEALYWKDRASKLLDKLIDYFYDGEKFVAKLAGSNKNIESNSLLLYMPIVLGDRLPVDIAEKLVEDLKEKGKFHTEYGLATERIDSPLYKEKGYWRGPIWAPTTMLIVDGLYNMGELDFAREIAWKFCRMASQGGMTENYNALTGEGLEENAFTMTSAVFLILAMEFFK</sequence>
<gene>
    <name evidence="5" type="ORF">SAMN02745180_00173</name>
</gene>
<dbReference type="RefSeq" id="WP_072742642.1">
    <property type="nucleotide sequence ID" value="NZ_FQXR01000002.1"/>
</dbReference>
<keyword evidence="3" id="KW-0326">Glycosidase</keyword>
<dbReference type="STRING" id="1123281.SAMN02745180_00173"/>
<evidence type="ECO:0000256" key="3">
    <source>
        <dbReference type="ARBA" id="ARBA00023295"/>
    </source>
</evidence>
<evidence type="ECO:0000256" key="2">
    <source>
        <dbReference type="ARBA" id="ARBA00022801"/>
    </source>
</evidence>
<evidence type="ECO:0000256" key="1">
    <source>
        <dbReference type="ARBA" id="ARBA00010833"/>
    </source>
</evidence>
<protein>
    <submittedName>
        <fullName evidence="5">Trehalase</fullName>
    </submittedName>
</protein>
<accession>A0A1M5SH16</accession>
<dbReference type="InterPro" id="IPR008928">
    <property type="entry name" value="6-hairpin_glycosidase_sf"/>
</dbReference>
<dbReference type="SUPFAM" id="SSF48208">
    <property type="entry name" value="Six-hairpin glycosidases"/>
    <property type="match status" value="1"/>
</dbReference>
<organism evidence="5 6">
    <name type="scientific">Sporanaerobacter acetigenes DSM 13106</name>
    <dbReference type="NCBI Taxonomy" id="1123281"/>
    <lineage>
        <taxon>Bacteria</taxon>
        <taxon>Bacillati</taxon>
        <taxon>Bacillota</taxon>
        <taxon>Tissierellia</taxon>
        <taxon>Tissierellales</taxon>
        <taxon>Sporanaerobacteraceae</taxon>
        <taxon>Sporanaerobacter</taxon>
    </lineage>
</organism>
<comment type="similarity">
    <text evidence="1">Belongs to the glycosyl hydrolase 63 family.</text>
</comment>
<feature type="domain" description="Mannosylglycerate hydrolase MGH1-like glycoside hydrolase" evidence="4">
    <location>
        <begin position="243"/>
        <end position="547"/>
    </location>
</feature>
<proteinExistence type="inferred from homology"/>
<dbReference type="PANTHER" id="PTHR10412:SF11">
    <property type="entry name" value="MANNOSYL-OLIGOSACCHARIDE GLUCOSIDASE"/>
    <property type="match status" value="1"/>
</dbReference>
<dbReference type="InterPro" id="IPR012341">
    <property type="entry name" value="6hp_glycosidase-like_sf"/>
</dbReference>
<evidence type="ECO:0000313" key="5">
    <source>
        <dbReference type="EMBL" id="SHH37887.1"/>
    </source>
</evidence>
<dbReference type="Proteomes" id="UP000184389">
    <property type="component" value="Unassembled WGS sequence"/>
</dbReference>
<keyword evidence="2" id="KW-0378">Hydrolase</keyword>
<keyword evidence="6" id="KW-1185">Reference proteome</keyword>
<reference evidence="5 6" key="1">
    <citation type="submission" date="2016-11" db="EMBL/GenBank/DDBJ databases">
        <authorList>
            <person name="Jaros S."/>
            <person name="Januszkiewicz K."/>
            <person name="Wedrychowicz H."/>
        </authorList>
    </citation>
    <scope>NUCLEOTIDE SEQUENCE [LARGE SCALE GENOMIC DNA]</scope>
    <source>
        <strain evidence="5 6">DSM 13106</strain>
    </source>
</reference>
<dbReference type="GO" id="GO:0004573">
    <property type="term" value="F:Glc3Man9GlcNAc2 oligosaccharide glucosidase activity"/>
    <property type="evidence" value="ECO:0007669"/>
    <property type="project" value="InterPro"/>
</dbReference>
<dbReference type="Gene3D" id="1.50.10.10">
    <property type="match status" value="1"/>
</dbReference>
<dbReference type="GO" id="GO:0009311">
    <property type="term" value="P:oligosaccharide metabolic process"/>
    <property type="evidence" value="ECO:0007669"/>
    <property type="project" value="InterPro"/>
</dbReference>
<dbReference type="PANTHER" id="PTHR10412">
    <property type="entry name" value="MANNOSYL-OLIGOSACCHARIDE GLUCOSIDASE"/>
    <property type="match status" value="1"/>
</dbReference>
<name>A0A1M5SH16_9FIRM</name>
<dbReference type="InterPro" id="IPR054491">
    <property type="entry name" value="MGH1-like_GH"/>
</dbReference>
<evidence type="ECO:0000259" key="4">
    <source>
        <dbReference type="Pfam" id="PF22422"/>
    </source>
</evidence>
<dbReference type="Pfam" id="PF22422">
    <property type="entry name" value="MGH1-like_GH"/>
    <property type="match status" value="1"/>
</dbReference>